<dbReference type="EMBL" id="UZAH01028140">
    <property type="protein sequence ID" value="VDO97980.1"/>
    <property type="molecule type" value="Genomic_DNA"/>
</dbReference>
<evidence type="ECO:0000313" key="2">
    <source>
        <dbReference type="Proteomes" id="UP000050761"/>
    </source>
</evidence>
<reference evidence="1 2" key="1">
    <citation type="submission" date="2018-11" db="EMBL/GenBank/DDBJ databases">
        <authorList>
            <consortium name="Pathogen Informatics"/>
        </authorList>
    </citation>
    <scope>NUCLEOTIDE SEQUENCE [LARGE SCALE GENOMIC DNA]</scope>
</reference>
<reference evidence="3" key="2">
    <citation type="submission" date="2019-09" db="UniProtKB">
        <authorList>
            <consortium name="WormBaseParasite"/>
        </authorList>
    </citation>
    <scope>IDENTIFICATION</scope>
</reference>
<accession>A0A183FZ12</accession>
<name>A0A183FZ12_HELPZ</name>
<gene>
    <name evidence="1" type="ORF">HPBE_LOCUS13946</name>
</gene>
<protein>
    <submittedName>
        <fullName evidence="3">CBF domain-containing protein</fullName>
    </submittedName>
</protein>
<evidence type="ECO:0000313" key="1">
    <source>
        <dbReference type="EMBL" id="VDO97980.1"/>
    </source>
</evidence>
<proteinExistence type="predicted"/>
<sequence>MKSCILLKFPELYVPPFPIREISNVFTVLLDAFLTFPSFQVKVRHFFKFLSYFNPLRISASVLEPALLSYLCRHLLISSCSIVGSEQFYGLATSPEGKELPLGANELSAFLGRFPADREFRSGVFVAPHICQGFEMD</sequence>
<keyword evidence="2" id="KW-1185">Reference proteome</keyword>
<organism evidence="2 3">
    <name type="scientific">Heligmosomoides polygyrus</name>
    <name type="common">Parasitic roundworm</name>
    <dbReference type="NCBI Taxonomy" id="6339"/>
    <lineage>
        <taxon>Eukaryota</taxon>
        <taxon>Metazoa</taxon>
        <taxon>Ecdysozoa</taxon>
        <taxon>Nematoda</taxon>
        <taxon>Chromadorea</taxon>
        <taxon>Rhabditida</taxon>
        <taxon>Rhabditina</taxon>
        <taxon>Rhabditomorpha</taxon>
        <taxon>Strongyloidea</taxon>
        <taxon>Heligmosomidae</taxon>
        <taxon>Heligmosomoides</taxon>
    </lineage>
</organism>
<accession>A0A3P7ZE35</accession>
<dbReference type="AlphaFoldDB" id="A0A183FZ12"/>
<dbReference type="Proteomes" id="UP000050761">
    <property type="component" value="Unassembled WGS sequence"/>
</dbReference>
<evidence type="ECO:0000313" key="3">
    <source>
        <dbReference type="WBParaSite" id="HPBE_0001394501-mRNA-1"/>
    </source>
</evidence>
<dbReference type="WBParaSite" id="HPBE_0001394501-mRNA-1">
    <property type="protein sequence ID" value="HPBE_0001394501-mRNA-1"/>
    <property type="gene ID" value="HPBE_0001394501"/>
</dbReference>